<dbReference type="PROSITE" id="PS50164">
    <property type="entry name" value="GIY_YIG"/>
    <property type="match status" value="1"/>
</dbReference>
<evidence type="ECO:0000256" key="1">
    <source>
        <dbReference type="SAM" id="MobiDB-lite"/>
    </source>
</evidence>
<dbReference type="SUPFAM" id="SSF82771">
    <property type="entry name" value="GIY-YIG endonuclease"/>
    <property type="match status" value="1"/>
</dbReference>
<evidence type="ECO:0000313" key="4">
    <source>
        <dbReference type="Proteomes" id="UP000230852"/>
    </source>
</evidence>
<keyword evidence="3" id="KW-0540">Nuclease</keyword>
<keyword evidence="3" id="KW-0378">Hydrolase</keyword>
<name>A0A2H0TZQ5_9BACT</name>
<feature type="domain" description="GIY-YIG" evidence="2">
    <location>
        <begin position="4"/>
        <end position="60"/>
    </location>
</feature>
<dbReference type="Pfam" id="PF01541">
    <property type="entry name" value="GIY-YIG"/>
    <property type="match status" value="1"/>
</dbReference>
<gene>
    <name evidence="3" type="ORF">COU28_00185</name>
</gene>
<dbReference type="InterPro" id="IPR000305">
    <property type="entry name" value="GIY-YIG_endonuc"/>
</dbReference>
<dbReference type="Proteomes" id="UP000230852">
    <property type="component" value="Unassembled WGS sequence"/>
</dbReference>
<dbReference type="AlphaFoldDB" id="A0A2H0TZQ5"/>
<feature type="non-terminal residue" evidence="3">
    <location>
        <position position="60"/>
    </location>
</feature>
<dbReference type="EMBL" id="PFBU01000005">
    <property type="protein sequence ID" value="PIR78708.1"/>
    <property type="molecule type" value="Genomic_DNA"/>
</dbReference>
<accession>A0A2H0TZQ5</accession>
<keyword evidence="3" id="KW-0255">Endonuclease</keyword>
<reference evidence="4" key="1">
    <citation type="submission" date="2017-09" db="EMBL/GenBank/DDBJ databases">
        <title>Depth-based differentiation of microbial function through sediment-hosted aquifers and enrichment of novel symbionts in the deep terrestrial subsurface.</title>
        <authorList>
            <person name="Probst A.J."/>
            <person name="Ladd B."/>
            <person name="Jarett J.K."/>
            <person name="Geller-Mcgrath D.E."/>
            <person name="Sieber C.M.K."/>
            <person name="Emerson J.B."/>
            <person name="Anantharaman K."/>
            <person name="Thomas B.C."/>
            <person name="Malmstrom R."/>
            <person name="Stieglmeier M."/>
            <person name="Klingl A."/>
            <person name="Woyke T."/>
            <person name="Ryan C.M."/>
            <person name="Banfield J.F."/>
        </authorList>
    </citation>
    <scope>NUCLEOTIDE SEQUENCE [LARGE SCALE GENOMIC DNA]</scope>
</reference>
<evidence type="ECO:0000259" key="2">
    <source>
        <dbReference type="PROSITE" id="PS50164"/>
    </source>
</evidence>
<comment type="caution">
    <text evidence="3">The sequence shown here is derived from an EMBL/GenBank/DDBJ whole genome shotgun (WGS) entry which is preliminary data.</text>
</comment>
<proteinExistence type="predicted"/>
<evidence type="ECO:0000313" key="3">
    <source>
        <dbReference type="EMBL" id="PIR78708.1"/>
    </source>
</evidence>
<sequence length="60" mass="7058">MNQGEYIVYILISEKKEHWSYVGSTSNIEQRFKDHQSGKTKSTKGYRPLKVIQTEKHSSR</sequence>
<dbReference type="GO" id="GO:0004519">
    <property type="term" value="F:endonuclease activity"/>
    <property type="evidence" value="ECO:0007669"/>
    <property type="project" value="UniProtKB-KW"/>
</dbReference>
<organism evidence="3 4">
    <name type="scientific">Candidatus Magasanikbacteria bacterium CG10_big_fil_rev_8_21_14_0_10_36_16</name>
    <dbReference type="NCBI Taxonomy" id="1974645"/>
    <lineage>
        <taxon>Bacteria</taxon>
        <taxon>Candidatus Magasanikiibacteriota</taxon>
    </lineage>
</organism>
<dbReference type="Gene3D" id="3.40.1440.10">
    <property type="entry name" value="GIY-YIG endonuclease"/>
    <property type="match status" value="1"/>
</dbReference>
<feature type="region of interest" description="Disordered" evidence="1">
    <location>
        <begin position="32"/>
        <end position="60"/>
    </location>
</feature>
<dbReference type="InterPro" id="IPR035901">
    <property type="entry name" value="GIY-YIG_endonuc_sf"/>
</dbReference>
<protein>
    <submittedName>
        <fullName evidence="3">Endonuclease</fullName>
    </submittedName>
</protein>